<evidence type="ECO:0000313" key="1">
    <source>
        <dbReference type="EMBL" id="KAK3791500.1"/>
    </source>
</evidence>
<accession>A0AAE1APT5</accession>
<comment type="caution">
    <text evidence="1">The sequence shown here is derived from an EMBL/GenBank/DDBJ whole genome shotgun (WGS) entry which is preliminary data.</text>
</comment>
<dbReference type="EMBL" id="JAWDGP010001470">
    <property type="protein sequence ID" value="KAK3791500.1"/>
    <property type="molecule type" value="Genomic_DNA"/>
</dbReference>
<protein>
    <submittedName>
        <fullName evidence="1">Uncharacterized protein</fullName>
    </submittedName>
</protein>
<name>A0AAE1APT5_9GAST</name>
<evidence type="ECO:0000313" key="2">
    <source>
        <dbReference type="Proteomes" id="UP001283361"/>
    </source>
</evidence>
<dbReference type="AlphaFoldDB" id="A0AAE1APT5"/>
<gene>
    <name evidence="1" type="ORF">RRG08_055524</name>
</gene>
<organism evidence="1 2">
    <name type="scientific">Elysia crispata</name>
    <name type="common">lettuce slug</name>
    <dbReference type="NCBI Taxonomy" id="231223"/>
    <lineage>
        <taxon>Eukaryota</taxon>
        <taxon>Metazoa</taxon>
        <taxon>Spiralia</taxon>
        <taxon>Lophotrochozoa</taxon>
        <taxon>Mollusca</taxon>
        <taxon>Gastropoda</taxon>
        <taxon>Heterobranchia</taxon>
        <taxon>Euthyneura</taxon>
        <taxon>Panpulmonata</taxon>
        <taxon>Sacoglossa</taxon>
        <taxon>Placobranchoidea</taxon>
        <taxon>Plakobranchidae</taxon>
        <taxon>Elysia</taxon>
    </lineage>
</organism>
<proteinExistence type="predicted"/>
<dbReference type="Proteomes" id="UP001283361">
    <property type="component" value="Unassembled WGS sequence"/>
</dbReference>
<sequence>MYNSTTLSYASQYLSSCRCAKHRQRLDLTEPRASSLTCPTALYIARSTSCCKYKNYHCDGLDLLLDPSLNERTSTMSVHPSVSSLDASINKLVPTAHRGKKSQCACHEAGTECSVISSSFFSIFSGLVPGLLFSQPPLA</sequence>
<keyword evidence="2" id="KW-1185">Reference proteome</keyword>
<reference evidence="1" key="1">
    <citation type="journal article" date="2023" name="G3 (Bethesda)">
        <title>A reference genome for the long-term kleptoplast-retaining sea slug Elysia crispata morphotype clarki.</title>
        <authorList>
            <person name="Eastman K.E."/>
            <person name="Pendleton A.L."/>
            <person name="Shaikh M.A."/>
            <person name="Suttiyut T."/>
            <person name="Ogas R."/>
            <person name="Tomko P."/>
            <person name="Gavelis G."/>
            <person name="Widhalm J.R."/>
            <person name="Wisecaver J.H."/>
        </authorList>
    </citation>
    <scope>NUCLEOTIDE SEQUENCE</scope>
    <source>
        <strain evidence="1">ECLA1</strain>
    </source>
</reference>